<evidence type="ECO:0000256" key="1">
    <source>
        <dbReference type="SAM" id="MobiDB-lite"/>
    </source>
</evidence>
<dbReference type="EMBL" id="VKAC01000003">
    <property type="protein sequence ID" value="TXR57136.1"/>
    <property type="molecule type" value="Genomic_DNA"/>
</dbReference>
<organism evidence="2 3">
    <name type="scientific">Quadrisphaera setariae</name>
    <dbReference type="NCBI Taxonomy" id="2593304"/>
    <lineage>
        <taxon>Bacteria</taxon>
        <taxon>Bacillati</taxon>
        <taxon>Actinomycetota</taxon>
        <taxon>Actinomycetes</taxon>
        <taxon>Kineosporiales</taxon>
        <taxon>Kineosporiaceae</taxon>
        <taxon>Quadrisphaera</taxon>
    </lineage>
</organism>
<feature type="region of interest" description="Disordered" evidence="1">
    <location>
        <begin position="106"/>
        <end position="136"/>
    </location>
</feature>
<protein>
    <submittedName>
        <fullName evidence="2">Uncharacterized protein</fullName>
    </submittedName>
</protein>
<evidence type="ECO:0000313" key="3">
    <source>
        <dbReference type="Proteomes" id="UP000321234"/>
    </source>
</evidence>
<keyword evidence="3" id="KW-1185">Reference proteome</keyword>
<proteinExistence type="predicted"/>
<comment type="caution">
    <text evidence="2">The sequence shown here is derived from an EMBL/GenBank/DDBJ whole genome shotgun (WGS) entry which is preliminary data.</text>
</comment>
<name>A0A5C8ZJP2_9ACTN</name>
<accession>A0A5C8ZJP2</accession>
<sequence>MAVRLVVVGPDDDALLAEAQHLRIGDEQARFAKPPAESFPLALADPARTPFVVLSGEIEDERVVGAGVLHAGAAAPDQDAELAQLLTAAGGDPATAVLLRSFVIGEQHQGRGPGRPRPARPWRWHRPSRRPRASSS</sequence>
<dbReference type="RefSeq" id="WP_147925556.1">
    <property type="nucleotide sequence ID" value="NZ_VKAC01000003.1"/>
</dbReference>
<dbReference type="OrthoDB" id="3425968at2"/>
<evidence type="ECO:0000313" key="2">
    <source>
        <dbReference type="EMBL" id="TXR57136.1"/>
    </source>
</evidence>
<dbReference type="Proteomes" id="UP000321234">
    <property type="component" value="Unassembled WGS sequence"/>
</dbReference>
<dbReference type="AlphaFoldDB" id="A0A5C8ZJP2"/>
<feature type="compositionally biased region" description="Basic residues" evidence="1">
    <location>
        <begin position="117"/>
        <end position="136"/>
    </location>
</feature>
<gene>
    <name evidence="2" type="ORF">FMM08_06655</name>
</gene>
<reference evidence="2 3" key="1">
    <citation type="submission" date="2019-07" db="EMBL/GenBank/DDBJ databases">
        <title>Quadrisphaera sp. strain DD2A genome sequencing and assembly.</title>
        <authorList>
            <person name="Kim I."/>
        </authorList>
    </citation>
    <scope>NUCLEOTIDE SEQUENCE [LARGE SCALE GENOMIC DNA]</scope>
    <source>
        <strain evidence="2 3">DD2A</strain>
    </source>
</reference>